<feature type="compositionally biased region" description="Basic and acidic residues" evidence="1">
    <location>
        <begin position="16"/>
        <end position="34"/>
    </location>
</feature>
<name>A0A7I5EEA0_HAECO</name>
<accession>A0A7I5EEA0</accession>
<dbReference type="AlphaFoldDB" id="A0A7I5EEA0"/>
<feature type="region of interest" description="Disordered" evidence="1">
    <location>
        <begin position="16"/>
        <end position="36"/>
    </location>
</feature>
<protein>
    <submittedName>
        <fullName evidence="3">Uncharacterized protein</fullName>
    </submittedName>
</protein>
<sequence>MINNLALELSKRKRAAWEHSKHRGSSEEDKERPSPHTPFRHCGPFCFASGIWTLRKQDEHALSVSAVEWVMLDRTNYDRDDRWTKAGLGLSGRQRKPGRTPTTWSHFFTKALDERTLCSSCLERWRSTGPLIRDGEEWRRQ</sequence>
<evidence type="ECO:0000313" key="2">
    <source>
        <dbReference type="Proteomes" id="UP000025227"/>
    </source>
</evidence>
<organism evidence="2 3">
    <name type="scientific">Haemonchus contortus</name>
    <name type="common">Barber pole worm</name>
    <dbReference type="NCBI Taxonomy" id="6289"/>
    <lineage>
        <taxon>Eukaryota</taxon>
        <taxon>Metazoa</taxon>
        <taxon>Ecdysozoa</taxon>
        <taxon>Nematoda</taxon>
        <taxon>Chromadorea</taxon>
        <taxon>Rhabditida</taxon>
        <taxon>Rhabditina</taxon>
        <taxon>Rhabditomorpha</taxon>
        <taxon>Strongyloidea</taxon>
        <taxon>Trichostrongylidae</taxon>
        <taxon>Haemonchus</taxon>
    </lineage>
</organism>
<dbReference type="WBParaSite" id="HCON_00173650-00001">
    <property type="protein sequence ID" value="HCON_00173650-00001"/>
    <property type="gene ID" value="HCON_00173650"/>
</dbReference>
<keyword evidence="2" id="KW-1185">Reference proteome</keyword>
<dbReference type="Proteomes" id="UP000025227">
    <property type="component" value="Unplaced"/>
</dbReference>
<evidence type="ECO:0000256" key="1">
    <source>
        <dbReference type="SAM" id="MobiDB-lite"/>
    </source>
</evidence>
<reference evidence="3" key="1">
    <citation type="submission" date="2020-12" db="UniProtKB">
        <authorList>
            <consortium name="WormBaseParasite"/>
        </authorList>
    </citation>
    <scope>IDENTIFICATION</scope>
    <source>
        <strain evidence="3">MHco3</strain>
    </source>
</reference>
<evidence type="ECO:0000313" key="3">
    <source>
        <dbReference type="WBParaSite" id="HCON_00173650-00001"/>
    </source>
</evidence>
<proteinExistence type="predicted"/>